<dbReference type="InterPro" id="IPR041667">
    <property type="entry name" value="Cupin_8"/>
</dbReference>
<evidence type="ECO:0000313" key="3">
    <source>
        <dbReference type="Proteomes" id="UP000464524"/>
    </source>
</evidence>
<dbReference type="EMBL" id="CP047656">
    <property type="protein sequence ID" value="QHJ10396.1"/>
    <property type="molecule type" value="Genomic_DNA"/>
</dbReference>
<dbReference type="InterPro" id="IPR003347">
    <property type="entry name" value="JmjC_dom"/>
</dbReference>
<proteinExistence type="predicted"/>
<dbReference type="PROSITE" id="PS51184">
    <property type="entry name" value="JMJC"/>
    <property type="match status" value="1"/>
</dbReference>
<evidence type="ECO:0000259" key="1">
    <source>
        <dbReference type="PROSITE" id="PS51184"/>
    </source>
</evidence>
<name>A0A857JFE2_9ALTE</name>
<sequence length="344" mass="39101">MQDLTYNIHNLPEPRRVEGVTVDNFKQRVTDDYSPAVIPGFADQWPLVNAAKESEQALCDYLVDVSTNTPLPLVLLPHKTKGRMFYSEDMRAMNFQKAQATLQQALAHMQHFAQSNRELAVDRVCVQSVRIKDVMPKLEDELANPLRPGNHPFIWLGNPVTVAAHFDEAHNIAVVAAGVRRFTLFPPEQIDNLYIGPLEHTPAGQPVSLVDLHCPDLTRFPKYAEAFKHALSVELRPGDAIYIPSPWWHSVESQSNINVLVNYWWSGNFVSSALPFPMLIHAIQALKHLPIDQQTAWKHMLNHYLSTDESLHEHIPPSVRGVLGMRNQTTINRVHNWLKHKIGR</sequence>
<protein>
    <recommendedName>
        <fullName evidence="1">JmjC domain-containing protein</fullName>
    </recommendedName>
</protein>
<dbReference type="Gene3D" id="2.60.120.650">
    <property type="entry name" value="Cupin"/>
    <property type="match status" value="1"/>
</dbReference>
<dbReference type="SUPFAM" id="SSF51197">
    <property type="entry name" value="Clavaminate synthase-like"/>
    <property type="match status" value="1"/>
</dbReference>
<dbReference type="SMART" id="SM00558">
    <property type="entry name" value="JmjC"/>
    <property type="match status" value="1"/>
</dbReference>
<dbReference type="PANTHER" id="PTHR12461:SF105">
    <property type="entry name" value="HYPOXIA-INDUCIBLE FACTOR 1-ALPHA INHIBITOR"/>
    <property type="match status" value="1"/>
</dbReference>
<accession>A0A857JFE2</accession>
<dbReference type="AlphaFoldDB" id="A0A857JFE2"/>
<dbReference type="Proteomes" id="UP000464524">
    <property type="component" value="Chromosome"/>
</dbReference>
<keyword evidence="3" id="KW-1185">Reference proteome</keyword>
<organism evidence="2 3">
    <name type="scientific">Paraglaciecola mesophila</name>
    <dbReference type="NCBI Taxonomy" id="197222"/>
    <lineage>
        <taxon>Bacteria</taxon>
        <taxon>Pseudomonadati</taxon>
        <taxon>Pseudomonadota</taxon>
        <taxon>Gammaproteobacteria</taxon>
        <taxon>Alteromonadales</taxon>
        <taxon>Alteromonadaceae</taxon>
        <taxon>Paraglaciecola</taxon>
    </lineage>
</organism>
<reference evidence="2 3" key="1">
    <citation type="submission" date="2019-12" db="EMBL/GenBank/DDBJ databases">
        <title>Genome sequencing and assembly of endphytes of Porphyra tenera.</title>
        <authorList>
            <person name="Park J.M."/>
            <person name="Shin R."/>
            <person name="Jo S.H."/>
        </authorList>
    </citation>
    <scope>NUCLEOTIDE SEQUENCE [LARGE SCALE GENOMIC DNA]</scope>
    <source>
        <strain evidence="2 3">GPM4</strain>
    </source>
</reference>
<feature type="domain" description="JmjC" evidence="1">
    <location>
        <begin position="124"/>
        <end position="280"/>
    </location>
</feature>
<dbReference type="PANTHER" id="PTHR12461">
    <property type="entry name" value="HYPOXIA-INDUCIBLE FACTOR 1 ALPHA INHIBITOR-RELATED"/>
    <property type="match status" value="1"/>
</dbReference>
<dbReference type="RefSeq" id="WP_254700706.1">
    <property type="nucleotide sequence ID" value="NZ_CP047656.1"/>
</dbReference>
<dbReference type="Pfam" id="PF13621">
    <property type="entry name" value="Cupin_8"/>
    <property type="match status" value="1"/>
</dbReference>
<evidence type="ECO:0000313" key="2">
    <source>
        <dbReference type="EMBL" id="QHJ10396.1"/>
    </source>
</evidence>
<dbReference type="KEGG" id="pmes:FX988_00608"/>
<gene>
    <name evidence="2" type="ORF">FX988_00608</name>
</gene>